<keyword evidence="2" id="KW-0540">Nuclease</keyword>
<evidence type="ECO:0000256" key="3">
    <source>
        <dbReference type="ARBA" id="ARBA00022759"/>
    </source>
</evidence>
<evidence type="ECO:0000256" key="1">
    <source>
        <dbReference type="ARBA" id="ARBA00001968"/>
    </source>
</evidence>
<dbReference type="AlphaFoldDB" id="A0A1X7IIG1"/>
<dbReference type="PANTHER" id="PTHR30636:SF3">
    <property type="entry name" value="UPF0701 PROTEIN YICC"/>
    <property type="match status" value="1"/>
</dbReference>
<evidence type="ECO:0000313" key="8">
    <source>
        <dbReference type="EMBL" id="SMG14673.1"/>
    </source>
</evidence>
<dbReference type="GO" id="GO:0004521">
    <property type="term" value="F:RNA endonuclease activity"/>
    <property type="evidence" value="ECO:0007669"/>
    <property type="project" value="InterPro"/>
</dbReference>
<evidence type="ECO:0000313" key="9">
    <source>
        <dbReference type="Proteomes" id="UP000193834"/>
    </source>
</evidence>
<feature type="domain" description="Endoribonuclease YicC-like N-terminal" evidence="6">
    <location>
        <begin position="4"/>
        <end position="157"/>
    </location>
</feature>
<gene>
    <name evidence="8" type="ORF">SAMN06295960_0500</name>
</gene>
<dbReference type="Proteomes" id="UP000193834">
    <property type="component" value="Unassembled WGS sequence"/>
</dbReference>
<proteinExistence type="inferred from homology"/>
<keyword evidence="9" id="KW-1185">Reference proteome</keyword>
<evidence type="ECO:0000259" key="6">
    <source>
        <dbReference type="Pfam" id="PF03755"/>
    </source>
</evidence>
<evidence type="ECO:0000256" key="5">
    <source>
        <dbReference type="ARBA" id="ARBA00035648"/>
    </source>
</evidence>
<protein>
    <submittedName>
        <fullName evidence="8">TIGR00255 family protein</fullName>
    </submittedName>
</protein>
<reference evidence="8 9" key="1">
    <citation type="submission" date="2017-04" db="EMBL/GenBank/DDBJ databases">
        <authorList>
            <person name="Afonso C.L."/>
            <person name="Miller P.J."/>
            <person name="Scott M.A."/>
            <person name="Spackman E."/>
            <person name="Goraichik I."/>
            <person name="Dimitrov K.M."/>
            <person name="Suarez D.L."/>
            <person name="Swayne D.E."/>
        </authorList>
    </citation>
    <scope>NUCLEOTIDE SEQUENCE [LARGE SCALE GENOMIC DNA]</scope>
    <source>
        <strain evidence="8 9">11</strain>
    </source>
</reference>
<dbReference type="InterPro" id="IPR013527">
    <property type="entry name" value="YicC-like_N"/>
</dbReference>
<sequence length="294" mass="33768">MVFSMTGYGQSAKEIGGYKISIEMKSVNHRYSEIVLRLPREWANLEDRLRRIVQGRIRRGRVDVFINKEHVGETACAVDVNMQVVDAYMQAANQLSEKYGLSGEIEVMDVLRLPDAVTVSEKTTWSEEQLIACLEDGLTEALEGLCQMRTVEGAHLAQDTKERVARLEVIHGELVEWAPVVVTDYRAKLKQRLEQLSEQHLTFDDTKFGMEVALFAERSNIDEELTRLDSHFQQFKKLLESEEPIGRKLDFLIQEMNRETNTIGSKANHLEIVNRVVEMKAELEKIREQIANME</sequence>
<dbReference type="STRING" id="1852522.SAMN06295960_0500"/>
<evidence type="ECO:0000259" key="7">
    <source>
        <dbReference type="Pfam" id="PF08340"/>
    </source>
</evidence>
<organism evidence="8 9">
    <name type="scientific">Paenibacillus aquistagni</name>
    <dbReference type="NCBI Taxonomy" id="1852522"/>
    <lineage>
        <taxon>Bacteria</taxon>
        <taxon>Bacillati</taxon>
        <taxon>Bacillota</taxon>
        <taxon>Bacilli</taxon>
        <taxon>Bacillales</taxon>
        <taxon>Paenibacillaceae</taxon>
        <taxon>Paenibacillus</taxon>
    </lineage>
</organism>
<comment type="cofactor">
    <cofactor evidence="1">
        <name>a divalent metal cation</name>
        <dbReference type="ChEBI" id="CHEBI:60240"/>
    </cofactor>
</comment>
<dbReference type="PANTHER" id="PTHR30636">
    <property type="entry name" value="UPF0701 PROTEIN YICC"/>
    <property type="match status" value="1"/>
</dbReference>
<comment type="similarity">
    <text evidence="5">Belongs to the YicC/YloC family.</text>
</comment>
<evidence type="ECO:0000256" key="2">
    <source>
        <dbReference type="ARBA" id="ARBA00022722"/>
    </source>
</evidence>
<name>A0A1X7IIG1_9BACL</name>
<dbReference type="EMBL" id="FXAZ01000001">
    <property type="protein sequence ID" value="SMG14673.1"/>
    <property type="molecule type" value="Genomic_DNA"/>
</dbReference>
<dbReference type="Pfam" id="PF08340">
    <property type="entry name" value="YicC-like_C"/>
    <property type="match status" value="1"/>
</dbReference>
<dbReference type="GO" id="GO:0016787">
    <property type="term" value="F:hydrolase activity"/>
    <property type="evidence" value="ECO:0007669"/>
    <property type="project" value="UniProtKB-KW"/>
</dbReference>
<dbReference type="OrthoDB" id="9771229at2"/>
<keyword evidence="4" id="KW-0378">Hydrolase</keyword>
<accession>A0A1X7IIG1</accession>
<dbReference type="RefSeq" id="WP_085492758.1">
    <property type="nucleotide sequence ID" value="NZ_FXAZ01000001.1"/>
</dbReference>
<keyword evidence="3" id="KW-0255">Endonuclease</keyword>
<evidence type="ECO:0000256" key="4">
    <source>
        <dbReference type="ARBA" id="ARBA00022801"/>
    </source>
</evidence>
<dbReference type="InterPro" id="IPR013551">
    <property type="entry name" value="YicC-like_C"/>
</dbReference>
<dbReference type="NCBIfam" id="TIGR00255">
    <property type="entry name" value="YicC/YloC family endoribonuclease"/>
    <property type="match status" value="1"/>
</dbReference>
<dbReference type="Pfam" id="PF03755">
    <property type="entry name" value="YicC-like_N"/>
    <property type="match status" value="1"/>
</dbReference>
<dbReference type="InterPro" id="IPR005229">
    <property type="entry name" value="YicC/YloC-like"/>
</dbReference>
<feature type="domain" description="Endoribonuclease YicC-like C-terminal" evidence="7">
    <location>
        <begin position="177"/>
        <end position="294"/>
    </location>
</feature>